<feature type="chain" id="PRO_5034152162" description="Phosphatidylglycerol/phosphatidylinositol transfer protein" evidence="8">
    <location>
        <begin position="17"/>
        <end position="192"/>
    </location>
</feature>
<dbReference type="OrthoDB" id="6409159at2759"/>
<dbReference type="Pfam" id="PF02221">
    <property type="entry name" value="E1_DerP2_DerF2"/>
    <property type="match status" value="1"/>
</dbReference>
<dbReference type="GO" id="GO:0032366">
    <property type="term" value="P:intracellular sterol transport"/>
    <property type="evidence" value="ECO:0007669"/>
    <property type="project" value="InterPro"/>
</dbReference>
<dbReference type="InterPro" id="IPR003172">
    <property type="entry name" value="ML_dom"/>
</dbReference>
<accession>A0A8H3FEM8</accession>
<feature type="domain" description="MD-2-related lipid-recognition" evidence="9">
    <location>
        <begin position="40"/>
        <end position="163"/>
    </location>
</feature>
<dbReference type="Proteomes" id="UP000664169">
    <property type="component" value="Unassembled WGS sequence"/>
</dbReference>
<comment type="subunit">
    <text evidence="3">Monomer.</text>
</comment>
<sequence length="192" mass="20932">MKLLPLTLLLIPSTLASLFSTSEPTILDDDDLSVPGSNPLKFCEDPVAEGHILNIERVDLEPNPPRAGETLTIKATGNFTKEIIEGAYVNIVVKLRSIPLLRRKQDLCSQMKEVDKECPLEKGETTITKSVDLPSIIPSGVINVEADVFSVANEKITCLRASIQFKKNAAVAEEKKKKADAQKLLPEAGVDL</sequence>
<evidence type="ECO:0000313" key="10">
    <source>
        <dbReference type="EMBL" id="CAF9921302.1"/>
    </source>
</evidence>
<dbReference type="CDD" id="cd00917">
    <property type="entry name" value="PG-PI_TP"/>
    <property type="match status" value="1"/>
</dbReference>
<evidence type="ECO:0000313" key="11">
    <source>
        <dbReference type="Proteomes" id="UP000664169"/>
    </source>
</evidence>
<keyword evidence="11" id="KW-1185">Reference proteome</keyword>
<comment type="similarity">
    <text evidence="2">Belongs to the NPC2 family.</text>
</comment>
<dbReference type="AlphaFoldDB" id="A0A8H3FEM8"/>
<evidence type="ECO:0000256" key="2">
    <source>
        <dbReference type="ARBA" id="ARBA00006370"/>
    </source>
</evidence>
<dbReference type="PANTHER" id="PTHR11306">
    <property type="entry name" value="NIEMANN PICK TYPE C2 PROTEIN NPC2-RELATED"/>
    <property type="match status" value="1"/>
</dbReference>
<evidence type="ECO:0000256" key="5">
    <source>
        <dbReference type="ARBA" id="ARBA00022448"/>
    </source>
</evidence>
<dbReference type="Gene3D" id="2.60.40.770">
    <property type="match status" value="1"/>
</dbReference>
<protein>
    <recommendedName>
        <fullName evidence="4">Phosphatidylglycerol/phosphatidylinositol transfer protein</fullName>
    </recommendedName>
</protein>
<proteinExistence type="inferred from homology"/>
<evidence type="ECO:0000259" key="9">
    <source>
        <dbReference type="SMART" id="SM00737"/>
    </source>
</evidence>
<reference evidence="10" key="1">
    <citation type="submission" date="2021-03" db="EMBL/GenBank/DDBJ databases">
        <authorList>
            <person name="Tagirdzhanova G."/>
        </authorList>
    </citation>
    <scope>NUCLEOTIDE SEQUENCE</scope>
</reference>
<feature type="signal peptide" evidence="8">
    <location>
        <begin position="1"/>
        <end position="16"/>
    </location>
</feature>
<comment type="function">
    <text evidence="1">Catalyzes the intermembrane transfer of phosphatidylglycerol and phosphatidylinositol.</text>
</comment>
<dbReference type="SUPFAM" id="SSF81296">
    <property type="entry name" value="E set domains"/>
    <property type="match status" value="1"/>
</dbReference>
<evidence type="ECO:0000256" key="3">
    <source>
        <dbReference type="ARBA" id="ARBA00011245"/>
    </source>
</evidence>
<organism evidence="10 11">
    <name type="scientific">Gomphillus americanus</name>
    <dbReference type="NCBI Taxonomy" id="1940652"/>
    <lineage>
        <taxon>Eukaryota</taxon>
        <taxon>Fungi</taxon>
        <taxon>Dikarya</taxon>
        <taxon>Ascomycota</taxon>
        <taxon>Pezizomycotina</taxon>
        <taxon>Lecanoromycetes</taxon>
        <taxon>OSLEUM clade</taxon>
        <taxon>Ostropomycetidae</taxon>
        <taxon>Ostropales</taxon>
        <taxon>Graphidaceae</taxon>
        <taxon>Gomphilloideae</taxon>
        <taxon>Gomphillus</taxon>
    </lineage>
</organism>
<dbReference type="SMART" id="SM00737">
    <property type="entry name" value="ML"/>
    <property type="match status" value="1"/>
</dbReference>
<keyword evidence="6 8" id="KW-0732">Signal</keyword>
<keyword evidence="7" id="KW-0445">Lipid transport</keyword>
<dbReference type="EMBL" id="CAJPDQ010000016">
    <property type="protein sequence ID" value="CAF9921302.1"/>
    <property type="molecule type" value="Genomic_DNA"/>
</dbReference>
<evidence type="ECO:0000256" key="7">
    <source>
        <dbReference type="ARBA" id="ARBA00023055"/>
    </source>
</evidence>
<comment type="caution">
    <text evidence="10">The sequence shown here is derived from an EMBL/GenBank/DDBJ whole genome shotgun (WGS) entry which is preliminary data.</text>
</comment>
<evidence type="ECO:0000256" key="1">
    <source>
        <dbReference type="ARBA" id="ARBA00002053"/>
    </source>
</evidence>
<gene>
    <name evidence="10" type="ORF">GOMPHAMPRED_002286</name>
</gene>
<dbReference type="InterPro" id="IPR014756">
    <property type="entry name" value="Ig_E-set"/>
</dbReference>
<dbReference type="InterPro" id="IPR033917">
    <property type="entry name" value="ML_PG-PI_TP"/>
</dbReference>
<keyword evidence="5" id="KW-0813">Transport</keyword>
<dbReference type="GO" id="GO:0032934">
    <property type="term" value="F:sterol binding"/>
    <property type="evidence" value="ECO:0007669"/>
    <property type="project" value="InterPro"/>
</dbReference>
<evidence type="ECO:0000256" key="8">
    <source>
        <dbReference type="SAM" id="SignalP"/>
    </source>
</evidence>
<dbReference type="PANTHER" id="PTHR11306:SF0">
    <property type="entry name" value="PHOSPHATIDYLGLYCEROL_PHOSPHATIDYLINOSITOL TRANSFER PROTEIN"/>
    <property type="match status" value="1"/>
</dbReference>
<name>A0A8H3FEM8_9LECA</name>
<evidence type="ECO:0000256" key="4">
    <source>
        <dbReference type="ARBA" id="ARBA00016056"/>
    </source>
</evidence>
<evidence type="ECO:0000256" key="6">
    <source>
        <dbReference type="ARBA" id="ARBA00022729"/>
    </source>
</evidence>
<dbReference type="InterPro" id="IPR039670">
    <property type="entry name" value="NPC2-like"/>
</dbReference>